<organism evidence="3 4">
    <name type="scientific">Echinococcus multilocularis</name>
    <name type="common">Fox tapeworm</name>
    <dbReference type="NCBI Taxonomy" id="6211"/>
    <lineage>
        <taxon>Eukaryota</taxon>
        <taxon>Metazoa</taxon>
        <taxon>Spiralia</taxon>
        <taxon>Lophotrochozoa</taxon>
        <taxon>Platyhelminthes</taxon>
        <taxon>Cestoda</taxon>
        <taxon>Eucestoda</taxon>
        <taxon>Cyclophyllidea</taxon>
        <taxon>Taeniidae</taxon>
        <taxon>Echinococcus</taxon>
    </lineage>
</organism>
<keyword evidence="2" id="KW-0808">Transferase</keyword>
<dbReference type="PANTHER" id="PTHR11904:SF9">
    <property type="entry name" value="PURINE NUCLEOSIDE PHOSPHORYLASE-RELATED"/>
    <property type="match status" value="1"/>
</dbReference>
<proteinExistence type="predicted"/>
<accession>A0A068Y9G1</accession>
<dbReference type="GO" id="GO:0009116">
    <property type="term" value="P:nucleoside metabolic process"/>
    <property type="evidence" value="ECO:0007669"/>
    <property type="project" value="InterPro"/>
</dbReference>
<dbReference type="InterPro" id="IPR035994">
    <property type="entry name" value="Nucleoside_phosphorylase_sf"/>
</dbReference>
<dbReference type="Proteomes" id="UP000017246">
    <property type="component" value="Unassembled WGS sequence"/>
</dbReference>
<dbReference type="InterPro" id="IPR011268">
    <property type="entry name" value="Purine_phosphorylase"/>
</dbReference>
<evidence type="ECO:0000313" key="4">
    <source>
        <dbReference type="Proteomes" id="UP000017246"/>
    </source>
</evidence>
<keyword evidence="1" id="KW-0328">Glycosyltransferase</keyword>
<sequence>MSTAYETVVAKHADLKVFAISLIADIAVLDKNTEVPITHEEVLHTTGKRAERVNDFNCTLEIDKLVHKGTFITINTMNNRCVLA</sequence>
<evidence type="ECO:0000256" key="1">
    <source>
        <dbReference type="ARBA" id="ARBA00022676"/>
    </source>
</evidence>
<reference evidence="3" key="1">
    <citation type="journal article" date="2013" name="Nature">
        <title>The genomes of four tapeworm species reveal adaptations to parasitism.</title>
        <authorList>
            <person name="Tsai I.J."/>
            <person name="Zarowiecki M."/>
            <person name="Holroyd N."/>
            <person name="Garciarrubio A."/>
            <person name="Sanchez-Flores A."/>
            <person name="Brooks K.L."/>
            <person name="Tracey A."/>
            <person name="Bobes R.J."/>
            <person name="Fragoso G."/>
            <person name="Sciutto E."/>
            <person name="Aslett M."/>
            <person name="Beasley H."/>
            <person name="Bennett H.M."/>
            <person name="Cai J."/>
            <person name="Camicia F."/>
            <person name="Clark R."/>
            <person name="Cucher M."/>
            <person name="De Silva N."/>
            <person name="Day T.A."/>
            <person name="Deplazes P."/>
            <person name="Estrada K."/>
            <person name="Fernandez C."/>
            <person name="Holland P.W."/>
            <person name="Hou J."/>
            <person name="Hu S."/>
            <person name="Huckvale T."/>
            <person name="Hung S.S."/>
            <person name="Kamenetzky L."/>
            <person name="Keane J.A."/>
            <person name="Kiss F."/>
            <person name="Koziol U."/>
            <person name="Lambert O."/>
            <person name="Liu K."/>
            <person name="Luo X."/>
            <person name="Luo Y."/>
            <person name="Macchiaroli N."/>
            <person name="Nichol S."/>
            <person name="Paps J."/>
            <person name="Parkinson J."/>
            <person name="Pouchkina-Stantcheva N."/>
            <person name="Riddiford N."/>
            <person name="Rosenzvit M."/>
            <person name="Salinas G."/>
            <person name="Wasmuth J.D."/>
            <person name="Zamanian M."/>
            <person name="Zheng Y."/>
            <person name="Cai X."/>
            <person name="Soberon X."/>
            <person name="Olson P.D."/>
            <person name="Laclette J.P."/>
            <person name="Brehm K."/>
            <person name="Berriman M."/>
            <person name="Garciarrubio A."/>
            <person name="Bobes R.J."/>
            <person name="Fragoso G."/>
            <person name="Sanchez-Flores A."/>
            <person name="Estrada K."/>
            <person name="Cevallos M.A."/>
            <person name="Morett E."/>
            <person name="Gonzalez V."/>
            <person name="Portillo T."/>
            <person name="Ochoa-Leyva A."/>
            <person name="Jose M.V."/>
            <person name="Sciutto E."/>
            <person name="Landa A."/>
            <person name="Jimenez L."/>
            <person name="Valdes V."/>
            <person name="Carrero J.C."/>
            <person name="Larralde C."/>
            <person name="Morales-Montor J."/>
            <person name="Limon-Lason J."/>
            <person name="Soberon X."/>
            <person name="Laclette J.P."/>
        </authorList>
    </citation>
    <scope>NUCLEOTIDE SEQUENCE [LARGE SCALE GENOMIC DNA]</scope>
</reference>
<dbReference type="Gene3D" id="3.40.50.1580">
    <property type="entry name" value="Nucleoside phosphorylase domain"/>
    <property type="match status" value="1"/>
</dbReference>
<dbReference type="EMBL" id="LN902845">
    <property type="protein sequence ID" value="CUT99290.1"/>
    <property type="molecule type" value="Genomic_DNA"/>
</dbReference>
<dbReference type="GO" id="GO:0005737">
    <property type="term" value="C:cytoplasm"/>
    <property type="evidence" value="ECO:0007669"/>
    <property type="project" value="TreeGrafter"/>
</dbReference>
<dbReference type="PANTHER" id="PTHR11904">
    <property type="entry name" value="METHYLTHIOADENOSINE/PURINE NUCLEOSIDE PHOSPHORYLASE"/>
    <property type="match status" value="1"/>
</dbReference>
<dbReference type="AlphaFoldDB" id="A0A068Y9G1"/>
<dbReference type="GO" id="GO:0004731">
    <property type="term" value="F:purine-nucleoside phosphorylase activity"/>
    <property type="evidence" value="ECO:0007669"/>
    <property type="project" value="InterPro"/>
</dbReference>
<keyword evidence="4" id="KW-1185">Reference proteome</keyword>
<evidence type="ECO:0000256" key="2">
    <source>
        <dbReference type="ARBA" id="ARBA00022679"/>
    </source>
</evidence>
<dbReference type="OrthoDB" id="10261782at2759"/>
<evidence type="ECO:0000313" key="3">
    <source>
        <dbReference type="EMBL" id="CUT99290.1"/>
    </source>
</evidence>
<dbReference type="SUPFAM" id="SSF53167">
    <property type="entry name" value="Purine and uridine phosphorylases"/>
    <property type="match status" value="1"/>
</dbReference>
<reference evidence="3" key="2">
    <citation type="submission" date="2015-11" db="EMBL/GenBank/DDBJ databases">
        <authorList>
            <person name="Zhang Y."/>
            <person name="Guo Z."/>
        </authorList>
    </citation>
    <scope>NUCLEOTIDE SEQUENCE</scope>
</reference>
<protein>
    <submittedName>
        <fullName evidence="3">Purine nucleoside phosphorylase</fullName>
    </submittedName>
</protein>
<name>A0A068Y9G1_ECHMU</name>